<dbReference type="PANTHER" id="PTHR40633">
    <property type="entry name" value="MATRIX PROTEIN, PUTATIVE (AFU_ORTHOLOGUE AFUA_8G05410)-RELATED"/>
    <property type="match status" value="1"/>
</dbReference>
<dbReference type="InterPro" id="IPR052982">
    <property type="entry name" value="SRP1/TIP1-like"/>
</dbReference>
<feature type="chain" id="PRO_5034609804" description="Yeast cell wall synthesis Kre9/Knh1-like N-terminal domain-containing protein" evidence="2">
    <location>
        <begin position="19"/>
        <end position="263"/>
    </location>
</feature>
<reference evidence="4" key="1">
    <citation type="submission" date="2020-02" db="EMBL/GenBank/DDBJ databases">
        <authorList>
            <person name="Palmer J.M."/>
        </authorList>
    </citation>
    <scope>NUCLEOTIDE SEQUENCE</scope>
    <source>
        <strain evidence="4">EPUS1.4</strain>
        <tissue evidence="4">Thallus</tissue>
    </source>
</reference>
<protein>
    <recommendedName>
        <fullName evidence="3">Yeast cell wall synthesis Kre9/Knh1-like N-terminal domain-containing protein</fullName>
    </recommendedName>
</protein>
<dbReference type="EMBL" id="JAACFV010000011">
    <property type="protein sequence ID" value="KAF7512668.1"/>
    <property type="molecule type" value="Genomic_DNA"/>
</dbReference>
<feature type="domain" description="Yeast cell wall synthesis Kre9/Knh1-like N-terminal" evidence="3">
    <location>
        <begin position="36"/>
        <end position="121"/>
    </location>
</feature>
<evidence type="ECO:0000259" key="3">
    <source>
        <dbReference type="Pfam" id="PF10342"/>
    </source>
</evidence>
<evidence type="ECO:0000313" key="5">
    <source>
        <dbReference type="Proteomes" id="UP000606974"/>
    </source>
</evidence>
<evidence type="ECO:0000256" key="1">
    <source>
        <dbReference type="ARBA" id="ARBA00022729"/>
    </source>
</evidence>
<gene>
    <name evidence="4" type="ORF">GJ744_000929</name>
</gene>
<evidence type="ECO:0000313" key="4">
    <source>
        <dbReference type="EMBL" id="KAF7512668.1"/>
    </source>
</evidence>
<evidence type="ECO:0000256" key="2">
    <source>
        <dbReference type="SAM" id="SignalP"/>
    </source>
</evidence>
<dbReference type="AlphaFoldDB" id="A0A8H7E905"/>
<dbReference type="InterPro" id="IPR018466">
    <property type="entry name" value="Kre9/Knh1-like_N"/>
</dbReference>
<name>A0A8H7E905_9EURO</name>
<dbReference type="Pfam" id="PF10342">
    <property type="entry name" value="Kre9_KNH"/>
    <property type="match status" value="1"/>
</dbReference>
<feature type="signal peptide" evidence="2">
    <location>
        <begin position="1"/>
        <end position="18"/>
    </location>
</feature>
<accession>A0A8H7E905</accession>
<keyword evidence="5" id="KW-1185">Reference proteome</keyword>
<organism evidence="4 5">
    <name type="scientific">Endocarpon pusillum</name>
    <dbReference type="NCBI Taxonomy" id="364733"/>
    <lineage>
        <taxon>Eukaryota</taxon>
        <taxon>Fungi</taxon>
        <taxon>Dikarya</taxon>
        <taxon>Ascomycota</taxon>
        <taxon>Pezizomycotina</taxon>
        <taxon>Eurotiomycetes</taxon>
        <taxon>Chaetothyriomycetidae</taxon>
        <taxon>Verrucariales</taxon>
        <taxon>Verrucariaceae</taxon>
        <taxon>Endocarpon</taxon>
    </lineage>
</organism>
<dbReference type="OrthoDB" id="4094614at2759"/>
<comment type="caution">
    <text evidence="4">The sequence shown here is derived from an EMBL/GenBank/DDBJ whole genome shotgun (WGS) entry which is preliminary data.</text>
</comment>
<sequence>MQLTLATCFTALAALASAYTPANTAQPPSGNPIGHPGLGELIPAGQTYTITWSPNNGDRVTLLLLRGPSTNVVPILTIAENIPNTGSYIWASVPSTLQPDVTGYGIQLIVEGTGAYQYSPQCGVKNDGYTGASTTTSSSIVTIVSASTSTSASSSSSASLSSKSSSGAVTASLTSSTTSRYVTYTPGPSAAGTGGNFSVPVISPSRSMSVPSTLQSTATKSATRSANATLPVPTAVSTGAAAQNLAVPAAAVLAVGLAGLFAF</sequence>
<dbReference type="Proteomes" id="UP000606974">
    <property type="component" value="Unassembled WGS sequence"/>
</dbReference>
<keyword evidence="1 2" id="KW-0732">Signal</keyword>
<dbReference type="PANTHER" id="PTHR40633:SF1">
    <property type="entry name" value="GPI ANCHORED SERINE-THREONINE RICH PROTEIN (AFU_ORTHOLOGUE AFUA_1G03630)"/>
    <property type="match status" value="1"/>
</dbReference>
<proteinExistence type="predicted"/>